<gene>
    <name evidence="3" type="ORF">BTO20_22285</name>
</gene>
<feature type="chain" id="PRO_5012530501" description="DUF3298 domain-containing protein" evidence="1">
    <location>
        <begin position="26"/>
        <end position="232"/>
    </location>
</feature>
<keyword evidence="4" id="KW-1185">Reference proteome</keyword>
<feature type="domain" description="DUF3298" evidence="2">
    <location>
        <begin position="142"/>
        <end position="217"/>
    </location>
</feature>
<evidence type="ECO:0000313" key="4">
    <source>
        <dbReference type="Proteomes" id="UP000195331"/>
    </source>
</evidence>
<reference evidence="3 4" key="1">
    <citation type="submission" date="2017-04" db="EMBL/GenBank/DDBJ databases">
        <title>Whole Genome Sequence of 1,4-Dioxane Degrading Bacterium Mycobacterium dioxanotrophicus PH-06.</title>
        <authorList>
            <person name="He Y."/>
        </authorList>
    </citation>
    <scope>NUCLEOTIDE SEQUENCE [LARGE SCALE GENOMIC DNA]</scope>
    <source>
        <strain evidence="3 4">PH-06</strain>
    </source>
</reference>
<dbReference type="InterPro" id="IPR037126">
    <property type="entry name" value="PdaC/RsiV-like_sf"/>
</dbReference>
<evidence type="ECO:0000256" key="1">
    <source>
        <dbReference type="SAM" id="SignalP"/>
    </source>
</evidence>
<sequence length="232" mass="24480">MSIRGLSAALGLIVLLFGATGTAVADTGTSNGATYTVSSTAVDPANGWKLDVGQISGGDGAVSAAFNAASVASGKTMAAMLNRDEVIRDNATFEAKPAVSFRPTAISQVLTGVYFHRHAAHPLDYVTTVVIDSRNGGPITLDNLFTDEQAGLNRLSEQTKLLFPTVSGTGKPMPDLRGNAPVAENFHNWIPTADGLEIHFEDYQFAHGQPVITVPWSQLTDLLAPDMQVLAR</sequence>
<accession>A0A1Y0C6Q7</accession>
<dbReference type="AlphaFoldDB" id="A0A1Y0C6Q7"/>
<evidence type="ECO:0000259" key="2">
    <source>
        <dbReference type="Pfam" id="PF11738"/>
    </source>
</evidence>
<proteinExistence type="predicted"/>
<dbReference type="Pfam" id="PF11738">
    <property type="entry name" value="DUF3298"/>
    <property type="match status" value="1"/>
</dbReference>
<protein>
    <recommendedName>
        <fullName evidence="2">DUF3298 domain-containing protein</fullName>
    </recommendedName>
</protein>
<organism evidence="3 4">
    <name type="scientific">Mycobacterium dioxanotrophicus</name>
    <dbReference type="NCBI Taxonomy" id="482462"/>
    <lineage>
        <taxon>Bacteria</taxon>
        <taxon>Bacillati</taxon>
        <taxon>Actinomycetota</taxon>
        <taxon>Actinomycetes</taxon>
        <taxon>Mycobacteriales</taxon>
        <taxon>Mycobacteriaceae</taxon>
        <taxon>Mycobacterium</taxon>
    </lineage>
</organism>
<dbReference type="Gene3D" id="3.90.640.20">
    <property type="entry name" value="Heat-shock cognate protein, ATPase"/>
    <property type="match status" value="1"/>
</dbReference>
<dbReference type="KEGG" id="mdx:BTO20_22285"/>
<feature type="signal peptide" evidence="1">
    <location>
        <begin position="1"/>
        <end position="25"/>
    </location>
</feature>
<evidence type="ECO:0000313" key="3">
    <source>
        <dbReference type="EMBL" id="ART70903.1"/>
    </source>
</evidence>
<name>A0A1Y0C6Q7_9MYCO</name>
<dbReference type="InterPro" id="IPR021729">
    <property type="entry name" value="DUF3298"/>
</dbReference>
<dbReference type="Proteomes" id="UP000195331">
    <property type="component" value="Chromosome"/>
</dbReference>
<dbReference type="OrthoDB" id="4371734at2"/>
<keyword evidence="1" id="KW-0732">Signal</keyword>
<dbReference type="EMBL" id="CP020809">
    <property type="protein sequence ID" value="ART70903.1"/>
    <property type="molecule type" value="Genomic_DNA"/>
</dbReference>
<dbReference type="RefSeq" id="WP_087078320.1">
    <property type="nucleotide sequence ID" value="NZ_CP020809.1"/>
</dbReference>